<evidence type="ECO:0000313" key="2">
    <source>
        <dbReference type="EMBL" id="EEE62598.1"/>
    </source>
</evidence>
<feature type="compositionally biased region" description="Polar residues" evidence="1">
    <location>
        <begin position="111"/>
        <end position="121"/>
    </location>
</feature>
<feature type="region of interest" description="Disordered" evidence="1">
    <location>
        <begin position="105"/>
        <end position="234"/>
    </location>
</feature>
<feature type="compositionally biased region" description="Polar residues" evidence="1">
    <location>
        <begin position="150"/>
        <end position="161"/>
    </location>
</feature>
<name>A0A8J8YII0_ORYSJ</name>
<organism evidence="2">
    <name type="scientific">Oryza sativa subsp. japonica</name>
    <name type="common">Rice</name>
    <dbReference type="NCBI Taxonomy" id="39947"/>
    <lineage>
        <taxon>Eukaryota</taxon>
        <taxon>Viridiplantae</taxon>
        <taxon>Streptophyta</taxon>
        <taxon>Embryophyta</taxon>
        <taxon>Tracheophyta</taxon>
        <taxon>Spermatophyta</taxon>
        <taxon>Magnoliopsida</taxon>
        <taxon>Liliopsida</taxon>
        <taxon>Poales</taxon>
        <taxon>Poaceae</taxon>
        <taxon>BOP clade</taxon>
        <taxon>Oryzoideae</taxon>
        <taxon>Oryzeae</taxon>
        <taxon>Oryzinae</taxon>
        <taxon>Oryza</taxon>
        <taxon>Oryza sativa</taxon>
    </lineage>
</organism>
<reference evidence="2" key="2">
    <citation type="submission" date="2008-12" db="EMBL/GenBank/DDBJ databases">
        <title>Improved gene annotation of the rice (Oryza sativa) genomes.</title>
        <authorList>
            <person name="Wang J."/>
            <person name="Li R."/>
            <person name="Fan W."/>
            <person name="Huang Q."/>
            <person name="Zhang J."/>
            <person name="Zhou Y."/>
            <person name="Hu Y."/>
            <person name="Zi S."/>
            <person name="Li J."/>
            <person name="Ni P."/>
            <person name="Zheng H."/>
            <person name="Zhang Y."/>
            <person name="Zhao M."/>
            <person name="Hao Q."/>
            <person name="McDermott J."/>
            <person name="Samudrala R."/>
            <person name="Kristiansen K."/>
            <person name="Wong G.K.-S."/>
        </authorList>
    </citation>
    <scope>NUCLEOTIDE SEQUENCE</scope>
</reference>
<evidence type="ECO:0000256" key="1">
    <source>
        <dbReference type="SAM" id="MobiDB-lite"/>
    </source>
</evidence>
<feature type="compositionally biased region" description="Polar residues" evidence="1">
    <location>
        <begin position="223"/>
        <end position="234"/>
    </location>
</feature>
<gene>
    <name evidence="2" type="ORF">OsJ_17401</name>
</gene>
<feature type="compositionally biased region" description="Basic and acidic residues" evidence="1">
    <location>
        <begin position="122"/>
        <end position="136"/>
    </location>
</feature>
<reference evidence="2" key="1">
    <citation type="journal article" date="2005" name="PLoS Biol.">
        <title>The genomes of Oryza sativa: a history of duplications.</title>
        <authorList>
            <person name="Yu J."/>
            <person name="Wang J."/>
            <person name="Lin W."/>
            <person name="Li S."/>
            <person name="Li H."/>
            <person name="Zhou J."/>
            <person name="Ni P."/>
            <person name="Dong W."/>
            <person name="Hu S."/>
            <person name="Zeng C."/>
            <person name="Zhang J."/>
            <person name="Zhang Y."/>
            <person name="Li R."/>
            <person name="Xu Z."/>
            <person name="Li S."/>
            <person name="Li X."/>
            <person name="Zheng H."/>
            <person name="Cong L."/>
            <person name="Lin L."/>
            <person name="Yin J."/>
            <person name="Geng J."/>
            <person name="Li G."/>
            <person name="Shi J."/>
            <person name="Liu J."/>
            <person name="Lv H."/>
            <person name="Li J."/>
            <person name="Wang J."/>
            <person name="Deng Y."/>
            <person name="Ran L."/>
            <person name="Shi X."/>
            <person name="Wang X."/>
            <person name="Wu Q."/>
            <person name="Li C."/>
            <person name="Ren X."/>
            <person name="Wang J."/>
            <person name="Wang X."/>
            <person name="Li D."/>
            <person name="Liu D."/>
            <person name="Zhang X."/>
            <person name="Ji Z."/>
            <person name="Zhao W."/>
            <person name="Sun Y."/>
            <person name="Zhang Z."/>
            <person name="Bao J."/>
            <person name="Han Y."/>
            <person name="Dong L."/>
            <person name="Ji J."/>
            <person name="Chen P."/>
            <person name="Wu S."/>
            <person name="Liu J."/>
            <person name="Xiao Y."/>
            <person name="Bu D."/>
            <person name="Tan J."/>
            <person name="Yang L."/>
            <person name="Ye C."/>
            <person name="Zhang J."/>
            <person name="Xu J."/>
            <person name="Zhou Y."/>
            <person name="Yu Y."/>
            <person name="Zhang B."/>
            <person name="Zhuang S."/>
            <person name="Wei H."/>
            <person name="Liu B."/>
            <person name="Lei M."/>
            <person name="Yu H."/>
            <person name="Li Y."/>
            <person name="Xu H."/>
            <person name="Wei S."/>
            <person name="He X."/>
            <person name="Fang L."/>
            <person name="Zhang Z."/>
            <person name="Zhang Y."/>
            <person name="Huang X."/>
            <person name="Su Z."/>
            <person name="Tong W."/>
            <person name="Li J."/>
            <person name="Tong Z."/>
            <person name="Li S."/>
            <person name="Ye J."/>
            <person name="Wang L."/>
            <person name="Fang L."/>
            <person name="Lei T."/>
            <person name="Chen C."/>
            <person name="Chen H."/>
            <person name="Xu Z."/>
            <person name="Li H."/>
            <person name="Huang H."/>
            <person name="Zhang F."/>
            <person name="Xu H."/>
            <person name="Li N."/>
            <person name="Zhao C."/>
            <person name="Li S."/>
            <person name="Dong L."/>
            <person name="Huang Y."/>
            <person name="Li L."/>
            <person name="Xi Y."/>
            <person name="Qi Q."/>
            <person name="Li W."/>
            <person name="Zhang B."/>
            <person name="Hu W."/>
            <person name="Zhang Y."/>
            <person name="Tian X."/>
            <person name="Jiao Y."/>
            <person name="Liang X."/>
            <person name="Jin J."/>
            <person name="Gao L."/>
            <person name="Zheng W."/>
            <person name="Hao B."/>
            <person name="Liu S."/>
            <person name="Wang W."/>
            <person name="Yuan L."/>
            <person name="Cao M."/>
            <person name="McDermott J."/>
            <person name="Samudrala R."/>
            <person name="Wang J."/>
            <person name="Wong G.K."/>
            <person name="Yang H."/>
        </authorList>
    </citation>
    <scope>NUCLEOTIDE SEQUENCE [LARGE SCALE GENOMIC DNA]</scope>
</reference>
<dbReference type="EMBL" id="CM000142">
    <property type="protein sequence ID" value="EEE62598.1"/>
    <property type="molecule type" value="Genomic_DNA"/>
</dbReference>
<protein>
    <submittedName>
        <fullName evidence="2">Uncharacterized protein</fullName>
    </submittedName>
</protein>
<accession>A0A8J8YII0</accession>
<proteinExistence type="predicted"/>
<sequence length="246" mass="27241">MYRAYSRAAPSSPYTPTVKFPPSLSIVEPLEPAYWGHPPDQNLSGEQELPDGIGIERLTWTRFNTSDRAGTAASVQHNTHADPTELPLILIAIPGQERANPIPHRRHLLRSANTTEGNTSKIEGKKSSHNRGEKRLNRVMNKYSKKEQRTTQPQCGLTSTDSGREDGKQQGAPTKATGQASSYEETTGDGETTNPKGTRKKKGSTRAPYRDGRQGKIAPPYPTQEQTTNTPQKQNFAFFTFNLHKS</sequence>
<dbReference type="Proteomes" id="UP000007752">
    <property type="component" value="Chromosome 5"/>
</dbReference>
<feature type="compositionally biased region" description="Polar residues" evidence="1">
    <location>
        <begin position="176"/>
        <end position="196"/>
    </location>
</feature>
<dbReference type="AlphaFoldDB" id="A0A8J8YII0"/>